<dbReference type="EMBL" id="LAZR01062808">
    <property type="protein sequence ID" value="KKK60756.1"/>
    <property type="molecule type" value="Genomic_DNA"/>
</dbReference>
<protein>
    <submittedName>
        <fullName evidence="2">Uncharacterized protein</fullName>
    </submittedName>
</protein>
<feature type="region of interest" description="Disordered" evidence="1">
    <location>
        <begin position="104"/>
        <end position="139"/>
    </location>
</feature>
<feature type="non-terminal residue" evidence="2">
    <location>
        <position position="139"/>
    </location>
</feature>
<sequence>MTDRLLTDEDISKAVSNHLSDWAMAEYDDRWDDESLCRDSHAVIRQAQDAKTEPIVRADERREMYEWLVAPCCHNPWRQRRECPVCLNWPVVCAMMANGEAPWTFRSPSEARPGQRDAAPTVPGSECPGYSDGTCDATD</sequence>
<organism evidence="2">
    <name type="scientific">marine sediment metagenome</name>
    <dbReference type="NCBI Taxonomy" id="412755"/>
    <lineage>
        <taxon>unclassified sequences</taxon>
        <taxon>metagenomes</taxon>
        <taxon>ecological metagenomes</taxon>
    </lineage>
</organism>
<reference evidence="2" key="1">
    <citation type="journal article" date="2015" name="Nature">
        <title>Complex archaea that bridge the gap between prokaryotes and eukaryotes.</title>
        <authorList>
            <person name="Spang A."/>
            <person name="Saw J.H."/>
            <person name="Jorgensen S.L."/>
            <person name="Zaremba-Niedzwiedzka K."/>
            <person name="Martijn J."/>
            <person name="Lind A.E."/>
            <person name="van Eijk R."/>
            <person name="Schleper C."/>
            <person name="Guy L."/>
            <person name="Ettema T.J."/>
        </authorList>
    </citation>
    <scope>NUCLEOTIDE SEQUENCE</scope>
</reference>
<evidence type="ECO:0000313" key="2">
    <source>
        <dbReference type="EMBL" id="KKK60756.1"/>
    </source>
</evidence>
<evidence type="ECO:0000256" key="1">
    <source>
        <dbReference type="SAM" id="MobiDB-lite"/>
    </source>
</evidence>
<name>A0A0F8ZLE2_9ZZZZ</name>
<proteinExistence type="predicted"/>
<gene>
    <name evidence="2" type="ORF">LCGC14_3021160</name>
</gene>
<dbReference type="AlphaFoldDB" id="A0A0F8ZLE2"/>
<comment type="caution">
    <text evidence="2">The sequence shown here is derived from an EMBL/GenBank/DDBJ whole genome shotgun (WGS) entry which is preliminary data.</text>
</comment>
<accession>A0A0F8ZLE2</accession>